<dbReference type="Pfam" id="PF14712">
    <property type="entry name" value="Snapin_Pallidin"/>
    <property type="match status" value="1"/>
</dbReference>
<dbReference type="PANTHER" id="PTHR31305">
    <property type="entry name" value="SNARE-ASSOCIATED PROTEIN SNAPIN"/>
    <property type="match status" value="1"/>
</dbReference>
<evidence type="ECO:0000313" key="6">
    <source>
        <dbReference type="Proteomes" id="UP000008144"/>
    </source>
</evidence>
<keyword evidence="6" id="KW-1185">Reference proteome</keyword>
<dbReference type="InParanoid" id="H2Y1M8"/>
<dbReference type="FunCoup" id="H2Y1M8">
    <property type="interactions" value="379"/>
</dbReference>
<reference evidence="5" key="2">
    <citation type="journal article" date="2008" name="Genome Biol.">
        <title>Improved genome assembly and evidence-based global gene model set for the chordate Ciona intestinalis: new insight into intron and operon populations.</title>
        <authorList>
            <person name="Satou Y."/>
            <person name="Mineta K."/>
            <person name="Ogasawara M."/>
            <person name="Sasakura Y."/>
            <person name="Shoguchi E."/>
            <person name="Ueno K."/>
            <person name="Yamada L."/>
            <person name="Matsumoto J."/>
            <person name="Wasserscheid J."/>
            <person name="Dewar K."/>
            <person name="Wiley G.B."/>
            <person name="Macmil S.L."/>
            <person name="Roe B.A."/>
            <person name="Zeller R.W."/>
            <person name="Hastings K.E."/>
            <person name="Lemaire P."/>
            <person name="Lindquist E."/>
            <person name="Endo T."/>
            <person name="Hotta K."/>
            <person name="Inaba K."/>
        </authorList>
    </citation>
    <scope>NUCLEOTIDE SEQUENCE [LARGE SCALE GENOMIC DNA]</scope>
    <source>
        <strain evidence="5">wild type</strain>
    </source>
</reference>
<dbReference type="InterPro" id="IPR028119">
    <property type="entry name" value="Snapin/Pallidin/Snn1"/>
</dbReference>
<evidence type="ECO:0000256" key="4">
    <source>
        <dbReference type="SAM" id="Coils"/>
    </source>
</evidence>
<evidence type="ECO:0000313" key="5">
    <source>
        <dbReference type="Ensembl" id="ENSCINP00000035812.1"/>
    </source>
</evidence>
<sequence length="133" mass="15016">MADSNTDHTTTDGNETANGICGVIKPVVQRIDNQVEAVRKSQLELRVKIEEVSSDLQRISEEQPVNVNFDPYIRRLINSKRRVTLINNIIQNVHDRLERLQRNAEQETNRVKTIVQAESALINVTQGVTGDPS</sequence>
<evidence type="ECO:0000256" key="1">
    <source>
        <dbReference type="ARBA" id="ARBA00006111"/>
    </source>
</evidence>
<evidence type="ECO:0000256" key="2">
    <source>
        <dbReference type="ARBA" id="ARBA00023054"/>
    </source>
</evidence>
<protein>
    <recommendedName>
        <fullName evidence="3">Biogenesis of lysosome-related organelles complex 1 subunit 7</fullName>
    </recommendedName>
</protein>
<dbReference type="GO" id="GO:0000149">
    <property type="term" value="F:SNARE binding"/>
    <property type="evidence" value="ECO:0000318"/>
    <property type="project" value="GO_Central"/>
</dbReference>
<proteinExistence type="inferred from homology"/>
<dbReference type="Ensembl" id="ENSCINT00000031049.1">
    <property type="protein sequence ID" value="ENSCINP00000035812.1"/>
    <property type="gene ID" value="ENSCING00000021184.1"/>
</dbReference>
<dbReference type="RefSeq" id="XP_002124048.1">
    <property type="nucleotide sequence ID" value="XM_002124012.5"/>
</dbReference>
<dbReference type="GO" id="GO:0007040">
    <property type="term" value="P:lysosome organization"/>
    <property type="evidence" value="ECO:0000318"/>
    <property type="project" value="GO_Central"/>
</dbReference>
<dbReference type="HOGENOM" id="CLU_124640_0_1_1"/>
<dbReference type="AlphaFoldDB" id="H2Y1M8"/>
<dbReference type="GO" id="GO:0016079">
    <property type="term" value="P:synaptic vesicle exocytosis"/>
    <property type="evidence" value="ECO:0000318"/>
    <property type="project" value="GO_Central"/>
</dbReference>
<keyword evidence="2 4" id="KW-0175">Coiled coil</keyword>
<dbReference type="GO" id="GO:0048489">
    <property type="term" value="P:synaptic vesicle transport"/>
    <property type="evidence" value="ECO:0000318"/>
    <property type="project" value="GO_Central"/>
</dbReference>
<feature type="coiled-coil region" evidence="4">
    <location>
        <begin position="87"/>
        <end position="117"/>
    </location>
</feature>
<dbReference type="GO" id="GO:0030141">
    <property type="term" value="C:secretory granule"/>
    <property type="evidence" value="ECO:0000318"/>
    <property type="project" value="GO_Central"/>
</dbReference>
<dbReference type="GO" id="GO:0031083">
    <property type="term" value="C:BLOC-1 complex"/>
    <property type="evidence" value="ECO:0000318"/>
    <property type="project" value="GO_Central"/>
</dbReference>
<dbReference type="Proteomes" id="UP000008144">
    <property type="component" value="Chromosome 8"/>
</dbReference>
<dbReference type="OMA" id="LCENPTR"/>
<gene>
    <name evidence="5" type="primary">LOC100176356</name>
</gene>
<dbReference type="GO" id="GO:0032418">
    <property type="term" value="P:lysosome localization"/>
    <property type="evidence" value="ECO:0000318"/>
    <property type="project" value="GO_Central"/>
</dbReference>
<dbReference type="PANTHER" id="PTHR31305:SF2">
    <property type="entry name" value="SNARE-ASSOCIATED PROTEIN SNAPIN"/>
    <property type="match status" value="1"/>
</dbReference>
<dbReference type="GO" id="GO:0006886">
    <property type="term" value="P:intracellular protein transport"/>
    <property type="evidence" value="ECO:0007669"/>
    <property type="project" value="InterPro"/>
</dbReference>
<comment type="similarity">
    <text evidence="1">Belongs to the SNAPIN family.</text>
</comment>
<reference evidence="6" key="1">
    <citation type="journal article" date="2002" name="Science">
        <title>The draft genome of Ciona intestinalis: insights into chordate and vertebrate origins.</title>
        <authorList>
            <person name="Dehal P."/>
            <person name="Satou Y."/>
            <person name="Campbell R.K."/>
            <person name="Chapman J."/>
            <person name="Degnan B."/>
            <person name="De Tomaso A."/>
            <person name="Davidson B."/>
            <person name="Di Gregorio A."/>
            <person name="Gelpke M."/>
            <person name="Goodstein D.M."/>
            <person name="Harafuji N."/>
            <person name="Hastings K.E."/>
            <person name="Ho I."/>
            <person name="Hotta K."/>
            <person name="Huang W."/>
            <person name="Kawashima T."/>
            <person name="Lemaire P."/>
            <person name="Martinez D."/>
            <person name="Meinertzhagen I.A."/>
            <person name="Necula S."/>
            <person name="Nonaka M."/>
            <person name="Putnam N."/>
            <person name="Rash S."/>
            <person name="Saiga H."/>
            <person name="Satake M."/>
            <person name="Terry A."/>
            <person name="Yamada L."/>
            <person name="Wang H.G."/>
            <person name="Awazu S."/>
            <person name="Azumi K."/>
            <person name="Boore J."/>
            <person name="Branno M."/>
            <person name="Chin-Bow S."/>
            <person name="DeSantis R."/>
            <person name="Doyle S."/>
            <person name="Francino P."/>
            <person name="Keys D.N."/>
            <person name="Haga S."/>
            <person name="Hayashi H."/>
            <person name="Hino K."/>
            <person name="Imai K.S."/>
            <person name="Inaba K."/>
            <person name="Kano S."/>
            <person name="Kobayashi K."/>
            <person name="Kobayashi M."/>
            <person name="Lee B.I."/>
            <person name="Makabe K.W."/>
            <person name="Manohar C."/>
            <person name="Matassi G."/>
            <person name="Medina M."/>
            <person name="Mochizuki Y."/>
            <person name="Mount S."/>
            <person name="Morishita T."/>
            <person name="Miura S."/>
            <person name="Nakayama A."/>
            <person name="Nishizaka S."/>
            <person name="Nomoto H."/>
            <person name="Ohta F."/>
            <person name="Oishi K."/>
            <person name="Rigoutsos I."/>
            <person name="Sano M."/>
            <person name="Sasaki A."/>
            <person name="Sasakura Y."/>
            <person name="Shoguchi E."/>
            <person name="Shin-i T."/>
            <person name="Spagnuolo A."/>
            <person name="Stainier D."/>
            <person name="Suzuki M.M."/>
            <person name="Tassy O."/>
            <person name="Takatori N."/>
            <person name="Tokuoka M."/>
            <person name="Yagi K."/>
            <person name="Yoshizaki F."/>
            <person name="Wada S."/>
            <person name="Zhang C."/>
            <person name="Hyatt P.D."/>
            <person name="Larimer F."/>
            <person name="Detter C."/>
            <person name="Doggett N."/>
            <person name="Glavina T."/>
            <person name="Hawkins T."/>
            <person name="Richardson P."/>
            <person name="Lucas S."/>
            <person name="Kohara Y."/>
            <person name="Levine M."/>
            <person name="Satoh N."/>
            <person name="Rokhsar D.S."/>
        </authorList>
    </citation>
    <scope>NUCLEOTIDE SEQUENCE [LARGE SCALE GENOMIC DNA]</scope>
</reference>
<dbReference type="InterPro" id="IPR017246">
    <property type="entry name" value="Snapin"/>
</dbReference>
<dbReference type="GO" id="GO:0008021">
    <property type="term" value="C:synaptic vesicle"/>
    <property type="evidence" value="ECO:0000318"/>
    <property type="project" value="GO_Central"/>
</dbReference>
<dbReference type="KEGG" id="cin:100176356"/>
<dbReference type="OrthoDB" id="5399166at2759"/>
<dbReference type="STRING" id="7719.ENSCINP00000035812"/>
<dbReference type="GO" id="GO:0008333">
    <property type="term" value="P:endosome to lysosome transport"/>
    <property type="evidence" value="ECO:0000318"/>
    <property type="project" value="GO_Central"/>
</dbReference>
<reference evidence="5" key="3">
    <citation type="submission" date="2025-08" db="UniProtKB">
        <authorList>
            <consortium name="Ensembl"/>
        </authorList>
    </citation>
    <scope>IDENTIFICATION</scope>
</reference>
<dbReference type="GeneTree" id="ENSGT00390000008274"/>
<dbReference type="GeneID" id="100176356"/>
<accession>A0A1W2W9P0</accession>
<name>H2Y1M8_CIOIN</name>
<reference evidence="5" key="4">
    <citation type="submission" date="2025-09" db="UniProtKB">
        <authorList>
            <consortium name="Ensembl"/>
        </authorList>
    </citation>
    <scope>IDENTIFICATION</scope>
</reference>
<organism evidence="5 6">
    <name type="scientific">Ciona intestinalis</name>
    <name type="common">Transparent sea squirt</name>
    <name type="synonym">Ascidia intestinalis</name>
    <dbReference type="NCBI Taxonomy" id="7719"/>
    <lineage>
        <taxon>Eukaryota</taxon>
        <taxon>Metazoa</taxon>
        <taxon>Chordata</taxon>
        <taxon>Tunicata</taxon>
        <taxon>Ascidiacea</taxon>
        <taxon>Phlebobranchia</taxon>
        <taxon>Cionidae</taxon>
        <taxon>Ciona</taxon>
    </lineage>
</organism>
<dbReference type="EMBL" id="EAAA01002770">
    <property type="status" value="NOT_ANNOTATED_CDS"/>
    <property type="molecule type" value="Genomic_DNA"/>
</dbReference>
<accession>H2Y1M8</accession>
<evidence type="ECO:0000256" key="3">
    <source>
        <dbReference type="ARBA" id="ARBA00033330"/>
    </source>
</evidence>